<dbReference type="InterPro" id="IPR050461">
    <property type="entry name" value="Nitroreductase_HadB/RutE"/>
</dbReference>
<dbReference type="EMBL" id="BJHV01000001">
    <property type="protein sequence ID" value="GDY48583.1"/>
    <property type="molecule type" value="Genomic_DNA"/>
</dbReference>
<evidence type="ECO:0000313" key="3">
    <source>
        <dbReference type="Proteomes" id="UP000299290"/>
    </source>
</evidence>
<evidence type="ECO:0000259" key="1">
    <source>
        <dbReference type="Pfam" id="PF00881"/>
    </source>
</evidence>
<reference evidence="2 3" key="1">
    <citation type="journal article" date="2020" name="Int. J. Syst. Evol. Microbiol.">
        <title>Reclassification of Streptomyces castelarensis and Streptomyces sporoclivatus as later heterotypic synonyms of Streptomyces antimycoticus.</title>
        <authorList>
            <person name="Komaki H."/>
            <person name="Tamura T."/>
        </authorList>
    </citation>
    <scope>NUCLEOTIDE SEQUENCE [LARGE SCALE GENOMIC DNA]</scope>
    <source>
        <strain evidence="2 3">NBRC 12839</strain>
    </source>
</reference>
<dbReference type="SUPFAM" id="SSF55469">
    <property type="entry name" value="FMN-dependent nitroreductase-like"/>
    <property type="match status" value="1"/>
</dbReference>
<feature type="domain" description="Nitroreductase" evidence="1">
    <location>
        <begin position="27"/>
        <end position="94"/>
    </location>
</feature>
<dbReference type="PANTHER" id="PTHR43543">
    <property type="entry name" value="MALONIC SEMIALDEHYDE REDUCTASE RUTE-RELATED"/>
    <property type="match status" value="1"/>
</dbReference>
<gene>
    <name evidence="2" type="ORF">SANT12839_094650</name>
</gene>
<keyword evidence="3" id="KW-1185">Reference proteome</keyword>
<dbReference type="RefSeq" id="WP_228053827.1">
    <property type="nucleotide sequence ID" value="NZ_BJHV01000001.1"/>
</dbReference>
<accession>A0A4D4KRV9</accession>
<comment type="caution">
    <text evidence="2">The sequence shown here is derived from an EMBL/GenBank/DDBJ whole genome shotgun (WGS) entry which is preliminary data.</text>
</comment>
<sequence>MTGPDSGTGSHLALDSASQSLLFRQAHTANAFTDGPVSDETVREIHDLVKSVPTASGGQPLRVVLVRSAAGRERLLRHTSRGNRDKTARAPLVAVLAVARRSAVPDGALQAAYFIIAVRAAGLAAGPMSGFDPEGVDREFFADTKHSALMVVNIGRPTPDGHRPHGPRLDFAQVFSSV</sequence>
<dbReference type="Proteomes" id="UP000299290">
    <property type="component" value="Unassembled WGS sequence"/>
</dbReference>
<protein>
    <submittedName>
        <fullName evidence="2">Putative NADH dehydrogenase/NAD(P)H nitroreductase</fullName>
    </submittedName>
</protein>
<dbReference type="Pfam" id="PF00881">
    <property type="entry name" value="Nitroreductase"/>
    <property type="match status" value="1"/>
</dbReference>
<dbReference type="InterPro" id="IPR029479">
    <property type="entry name" value="Nitroreductase"/>
</dbReference>
<dbReference type="InterPro" id="IPR000415">
    <property type="entry name" value="Nitroreductase-like"/>
</dbReference>
<evidence type="ECO:0000313" key="2">
    <source>
        <dbReference type="EMBL" id="GDY48583.1"/>
    </source>
</evidence>
<proteinExistence type="predicted"/>
<organism evidence="2 3">
    <name type="scientific">Streptomyces antimycoticus</name>
    <dbReference type="NCBI Taxonomy" id="68175"/>
    <lineage>
        <taxon>Bacteria</taxon>
        <taxon>Bacillati</taxon>
        <taxon>Actinomycetota</taxon>
        <taxon>Actinomycetes</taxon>
        <taxon>Kitasatosporales</taxon>
        <taxon>Streptomycetaceae</taxon>
        <taxon>Streptomyces</taxon>
        <taxon>Streptomyces violaceusniger group</taxon>
    </lineage>
</organism>
<dbReference type="GO" id="GO:0016491">
    <property type="term" value="F:oxidoreductase activity"/>
    <property type="evidence" value="ECO:0007669"/>
    <property type="project" value="InterPro"/>
</dbReference>
<dbReference type="PANTHER" id="PTHR43543:SF1">
    <property type="entry name" value="MALONIC SEMIALDEHYDE REDUCTASE RUTE-RELATED"/>
    <property type="match status" value="1"/>
</dbReference>
<dbReference type="Gene3D" id="3.40.109.10">
    <property type="entry name" value="NADH Oxidase"/>
    <property type="match status" value="1"/>
</dbReference>
<dbReference type="AlphaFoldDB" id="A0A4D4KRV9"/>
<name>A0A4D4KRV9_9ACTN</name>